<sequence>MSSVLQVLKCKCPNCKKGNIFSNLGNLLFFRAPKMNSTCNTCNFKFEKEPGFFFGAMFVSYALVVAEMVASVVLLRFLLGLSFVYVIASVLIMVLLLSTFNFRISRSIWIYMFYKNN</sequence>
<dbReference type="Proteomes" id="UP001151478">
    <property type="component" value="Unassembled WGS sequence"/>
</dbReference>
<protein>
    <submittedName>
        <fullName evidence="2">DUF983 domain-containing protein</fullName>
    </submittedName>
</protein>
<proteinExistence type="predicted"/>
<keyword evidence="1" id="KW-0812">Transmembrane</keyword>
<dbReference type="Pfam" id="PF06170">
    <property type="entry name" value="DUF983"/>
    <property type="match status" value="1"/>
</dbReference>
<evidence type="ECO:0000256" key="1">
    <source>
        <dbReference type="SAM" id="Phobius"/>
    </source>
</evidence>
<dbReference type="EMBL" id="JAOSLC020000003">
    <property type="protein sequence ID" value="MDD7915760.1"/>
    <property type="molecule type" value="Genomic_DNA"/>
</dbReference>
<evidence type="ECO:0000313" key="3">
    <source>
        <dbReference type="Proteomes" id="UP001151478"/>
    </source>
</evidence>
<reference evidence="2" key="1">
    <citation type="submission" date="2023-02" db="EMBL/GenBank/DDBJ databases">
        <title>Polaribacter ponticola sp. nov., isolated from seawater.</title>
        <authorList>
            <person name="Baek J.H."/>
            <person name="Kim J.M."/>
            <person name="Choi D.G."/>
            <person name="Jeon C.O."/>
        </authorList>
    </citation>
    <scope>NUCLEOTIDE SEQUENCE</scope>
    <source>
        <strain evidence="2">MSW5</strain>
    </source>
</reference>
<gene>
    <name evidence="2" type="ORF">N5A56_015635</name>
</gene>
<feature type="transmembrane region" description="Helical" evidence="1">
    <location>
        <begin position="83"/>
        <end position="102"/>
    </location>
</feature>
<dbReference type="InterPro" id="IPR009325">
    <property type="entry name" value="DUF983"/>
</dbReference>
<comment type="caution">
    <text evidence="2">The sequence shown here is derived from an EMBL/GenBank/DDBJ whole genome shotgun (WGS) entry which is preliminary data.</text>
</comment>
<name>A0ABT5SCA2_9FLAO</name>
<keyword evidence="3" id="KW-1185">Reference proteome</keyword>
<organism evidence="2 3">
    <name type="scientific">Polaribacter ponticola</name>
    <dbReference type="NCBI Taxonomy" id="2978475"/>
    <lineage>
        <taxon>Bacteria</taxon>
        <taxon>Pseudomonadati</taxon>
        <taxon>Bacteroidota</taxon>
        <taxon>Flavobacteriia</taxon>
        <taxon>Flavobacteriales</taxon>
        <taxon>Flavobacteriaceae</taxon>
    </lineage>
</organism>
<feature type="transmembrane region" description="Helical" evidence="1">
    <location>
        <begin position="52"/>
        <end position="77"/>
    </location>
</feature>
<accession>A0ABT5SCA2</accession>
<evidence type="ECO:0000313" key="2">
    <source>
        <dbReference type="EMBL" id="MDD7915760.1"/>
    </source>
</evidence>
<keyword evidence="1" id="KW-0472">Membrane</keyword>
<dbReference type="RefSeq" id="WP_265726512.1">
    <property type="nucleotide sequence ID" value="NZ_JAOSLC020000003.1"/>
</dbReference>
<keyword evidence="1" id="KW-1133">Transmembrane helix</keyword>